<dbReference type="SUPFAM" id="SSF47459">
    <property type="entry name" value="HLH, helix-loop-helix DNA-binding domain"/>
    <property type="match status" value="1"/>
</dbReference>
<evidence type="ECO:0000256" key="1">
    <source>
        <dbReference type="ARBA" id="ARBA00004123"/>
    </source>
</evidence>
<evidence type="ECO:0008006" key="11">
    <source>
        <dbReference type="Google" id="ProtNLM"/>
    </source>
</evidence>
<keyword evidence="5" id="KW-0539">Nucleus</keyword>
<comment type="similarity">
    <text evidence="2">Belongs to the LOB domain-containing protein family.</text>
</comment>
<dbReference type="Proteomes" id="UP001318860">
    <property type="component" value="Unassembled WGS sequence"/>
</dbReference>
<evidence type="ECO:0000313" key="10">
    <source>
        <dbReference type="Proteomes" id="UP001318860"/>
    </source>
</evidence>
<evidence type="ECO:0000256" key="3">
    <source>
        <dbReference type="ARBA" id="ARBA00023015"/>
    </source>
</evidence>
<sequence length="401" mass="44391">MTTNPPEGYASDDFLEQILSIPSYAGLAGADGTNPSETTSLDDSVSQLGPSGAAASLHHPPPMFPLSLSLDNGRDAVNDHGAFAVKPEREAVNNNMGVFIRLLAIYRHMHYVTLRLQVQQAYQGLPTASTAVTVPHPPVMRPRVRARRGQATDPHSIAERLRRERISERIKALQELVPSCNKVLSMSRLGGVGAVAQLVADIPMQPIEDETGEIGSNQHVWDKWSNEETEREVAKLMEEDEEPQCNSSNQNHFVSCLFHSQHSSIPLANQMTLHSSNLSPLPLCKPIEDKKRNLEPCEGQTINARSLETNKGKCNPGTYNSENRRIHRISRKIDNELPVHQRADAVSSLVYEANARTRDPVYGCVGAITYLQNQVSQLQMQLAVAQAEILLGSDWQKFEKE</sequence>
<dbReference type="PROSITE" id="PS50891">
    <property type="entry name" value="LOB"/>
    <property type="match status" value="1"/>
</dbReference>
<keyword evidence="10" id="KW-1185">Reference proteome</keyword>
<dbReference type="Pfam" id="PF03195">
    <property type="entry name" value="LOB"/>
    <property type="match status" value="1"/>
</dbReference>
<keyword evidence="3" id="KW-0805">Transcription regulation</keyword>
<feature type="domain" description="BHLH" evidence="7">
    <location>
        <begin position="150"/>
        <end position="202"/>
    </location>
</feature>
<evidence type="ECO:0000256" key="4">
    <source>
        <dbReference type="ARBA" id="ARBA00023163"/>
    </source>
</evidence>
<comment type="subcellular location">
    <subcellularLocation>
        <location evidence="1">Nucleus</location>
    </subcellularLocation>
</comment>
<comment type="caution">
    <text evidence="9">The sequence shown here is derived from an EMBL/GenBank/DDBJ whole genome shotgun (WGS) entry which is preliminary data.</text>
</comment>
<dbReference type="PROSITE" id="PS50888">
    <property type="entry name" value="BHLH"/>
    <property type="match status" value="1"/>
</dbReference>
<dbReference type="InterPro" id="IPR036638">
    <property type="entry name" value="HLH_DNA-bd_sf"/>
</dbReference>
<accession>A0ABR0VKK6</accession>
<dbReference type="Pfam" id="PF00010">
    <property type="entry name" value="HLH"/>
    <property type="match status" value="1"/>
</dbReference>
<dbReference type="EMBL" id="JABTTQ020001068">
    <property type="protein sequence ID" value="KAK6135752.1"/>
    <property type="molecule type" value="Genomic_DNA"/>
</dbReference>
<evidence type="ECO:0000256" key="5">
    <source>
        <dbReference type="ARBA" id="ARBA00023242"/>
    </source>
</evidence>
<dbReference type="InterPro" id="IPR011598">
    <property type="entry name" value="bHLH_dom"/>
</dbReference>
<dbReference type="InterPro" id="IPR024097">
    <property type="entry name" value="bHLH_ZIP_TF"/>
</dbReference>
<dbReference type="PANTHER" id="PTHR12565">
    <property type="entry name" value="STEROL REGULATORY ELEMENT-BINDING PROTEIN"/>
    <property type="match status" value="1"/>
</dbReference>
<name>A0ABR0VKK6_REHGL</name>
<feature type="domain" description="LOB" evidence="8">
    <location>
        <begin position="285"/>
        <end position="389"/>
    </location>
</feature>
<evidence type="ECO:0000259" key="8">
    <source>
        <dbReference type="PROSITE" id="PS50891"/>
    </source>
</evidence>
<reference evidence="9 10" key="1">
    <citation type="journal article" date="2021" name="Comput. Struct. Biotechnol. J.">
        <title>De novo genome assembly of the potent medicinal plant Rehmannia glutinosa using nanopore technology.</title>
        <authorList>
            <person name="Ma L."/>
            <person name="Dong C."/>
            <person name="Song C."/>
            <person name="Wang X."/>
            <person name="Zheng X."/>
            <person name="Niu Y."/>
            <person name="Chen S."/>
            <person name="Feng W."/>
        </authorList>
    </citation>
    <scope>NUCLEOTIDE SEQUENCE [LARGE SCALE GENOMIC DNA]</scope>
    <source>
        <strain evidence="9">DH-2019</strain>
    </source>
</reference>
<keyword evidence="4" id="KW-0804">Transcription</keyword>
<organism evidence="9 10">
    <name type="scientific">Rehmannia glutinosa</name>
    <name type="common">Chinese foxglove</name>
    <dbReference type="NCBI Taxonomy" id="99300"/>
    <lineage>
        <taxon>Eukaryota</taxon>
        <taxon>Viridiplantae</taxon>
        <taxon>Streptophyta</taxon>
        <taxon>Embryophyta</taxon>
        <taxon>Tracheophyta</taxon>
        <taxon>Spermatophyta</taxon>
        <taxon>Magnoliopsida</taxon>
        <taxon>eudicotyledons</taxon>
        <taxon>Gunneridae</taxon>
        <taxon>Pentapetalae</taxon>
        <taxon>asterids</taxon>
        <taxon>lamiids</taxon>
        <taxon>Lamiales</taxon>
        <taxon>Orobanchaceae</taxon>
        <taxon>Rehmannieae</taxon>
        <taxon>Rehmannia</taxon>
    </lineage>
</organism>
<dbReference type="InterPro" id="IPR004883">
    <property type="entry name" value="LOB"/>
</dbReference>
<evidence type="ECO:0000259" key="7">
    <source>
        <dbReference type="PROSITE" id="PS50888"/>
    </source>
</evidence>
<feature type="compositionally biased region" description="Polar residues" evidence="6">
    <location>
        <begin position="33"/>
        <end position="49"/>
    </location>
</feature>
<dbReference type="Gene3D" id="4.10.280.10">
    <property type="entry name" value="Helix-loop-helix DNA-binding domain"/>
    <property type="match status" value="1"/>
</dbReference>
<dbReference type="PANTHER" id="PTHR12565:SF184">
    <property type="entry name" value="BHLH TRANSCRIPTION FACTOR"/>
    <property type="match status" value="1"/>
</dbReference>
<feature type="region of interest" description="Disordered" evidence="6">
    <location>
        <begin position="29"/>
        <end position="60"/>
    </location>
</feature>
<evidence type="ECO:0000313" key="9">
    <source>
        <dbReference type="EMBL" id="KAK6135752.1"/>
    </source>
</evidence>
<protein>
    <recommendedName>
        <fullName evidence="11">BHLH domain-containing protein</fullName>
    </recommendedName>
</protein>
<evidence type="ECO:0000256" key="2">
    <source>
        <dbReference type="ARBA" id="ARBA00005474"/>
    </source>
</evidence>
<proteinExistence type="inferred from homology"/>
<gene>
    <name evidence="9" type="ORF">DH2020_030532</name>
</gene>
<evidence type="ECO:0000256" key="6">
    <source>
        <dbReference type="SAM" id="MobiDB-lite"/>
    </source>
</evidence>